<feature type="compositionally biased region" description="Pro residues" evidence="3">
    <location>
        <begin position="322"/>
        <end position="336"/>
    </location>
</feature>
<reference evidence="5 6" key="1">
    <citation type="submission" date="2024-10" db="EMBL/GenBank/DDBJ databases">
        <title>Updated reference genomes for cyclostephanoid diatoms.</title>
        <authorList>
            <person name="Roberts W.R."/>
            <person name="Alverson A.J."/>
        </authorList>
    </citation>
    <scope>NUCLEOTIDE SEQUENCE [LARGE SCALE GENOMIC DNA]</scope>
    <source>
        <strain evidence="5 6">AJA276-08</strain>
    </source>
</reference>
<dbReference type="EMBL" id="JALLAZ020000936">
    <property type="protein sequence ID" value="KAL3784231.1"/>
    <property type="molecule type" value="Genomic_DNA"/>
</dbReference>
<name>A0ABD3PAS4_9STRA</name>
<dbReference type="InterPro" id="IPR039431">
    <property type="entry name" value="Vta1/CALS_N"/>
</dbReference>
<dbReference type="Proteomes" id="UP001530315">
    <property type="component" value="Unassembled WGS sequence"/>
</dbReference>
<comment type="subcellular location">
    <subcellularLocation>
        <location evidence="1">Endomembrane system</location>
    </subcellularLocation>
</comment>
<keyword evidence="6" id="KW-1185">Reference proteome</keyword>
<evidence type="ECO:0000256" key="3">
    <source>
        <dbReference type="SAM" id="MobiDB-lite"/>
    </source>
</evidence>
<dbReference type="AlphaFoldDB" id="A0ABD3PAS4"/>
<sequence length="441" mass="47389">MASVVVPPSLKKIKVFLARAEELDRDRNNPESRVVAYNSRQYAVLTGIPLAGQDGDAKSCLGELLNQLEKEKDAMSVFSKDEHWKICRKVADRVFDKANAEDRAGVATKGTAKSFYAAGTFYEILQQFYGGGGGKGGREDGDGAGGDDETGGGKEEEEEKRRLYCKWKATDIINAIKEGRTPAPGGYREEVSEDVDIPPITPAAMNSPSVGENLPPAPSSMPSSDVFNERGTGGEFGSRSKRIDDSPYDMPPPPPYDGFELNLNGDATPAVEDVNNEGGDDDSGTGDIFIPGAPVSAANKTTSGESNIFVDDVPPRYYDTPSFPPPAATNPLPPLISPSQSSSSSRGVMSSLFGKSSSSTYTKLSKEKMADAVELTKFALAALQKGDADLGRERLEQALGLWRSFFIYFFFFFGAEQMGALSTNETAVKTLRSTPLESSRS</sequence>
<evidence type="ECO:0000256" key="1">
    <source>
        <dbReference type="ARBA" id="ARBA00004308"/>
    </source>
</evidence>
<evidence type="ECO:0000256" key="2">
    <source>
        <dbReference type="ARBA" id="ARBA00023136"/>
    </source>
</evidence>
<evidence type="ECO:0000313" key="6">
    <source>
        <dbReference type="Proteomes" id="UP001530315"/>
    </source>
</evidence>
<feature type="region of interest" description="Disordered" evidence="3">
    <location>
        <begin position="205"/>
        <end position="224"/>
    </location>
</feature>
<accession>A0ABD3PAS4</accession>
<dbReference type="Gene3D" id="1.25.40.270">
    <property type="entry name" value="Vacuolar protein sorting-associated protein vta1"/>
    <property type="match status" value="1"/>
</dbReference>
<feature type="domain" description="Vta1/callose synthase N-terminal" evidence="4">
    <location>
        <begin position="13"/>
        <end position="178"/>
    </location>
</feature>
<feature type="compositionally biased region" description="Low complexity" evidence="3">
    <location>
        <begin position="337"/>
        <end position="350"/>
    </location>
</feature>
<keyword evidence="2" id="KW-0472">Membrane</keyword>
<dbReference type="InterPro" id="IPR044538">
    <property type="entry name" value="Vta1-like"/>
</dbReference>
<feature type="region of interest" description="Disordered" evidence="3">
    <location>
        <begin position="322"/>
        <end position="350"/>
    </location>
</feature>
<evidence type="ECO:0000313" key="5">
    <source>
        <dbReference type="EMBL" id="KAL3784231.1"/>
    </source>
</evidence>
<protein>
    <recommendedName>
        <fullName evidence="4">Vta1/callose synthase N-terminal domain-containing protein</fullName>
    </recommendedName>
</protein>
<evidence type="ECO:0000259" key="4">
    <source>
        <dbReference type="Pfam" id="PF04652"/>
    </source>
</evidence>
<dbReference type="Pfam" id="PF04652">
    <property type="entry name" value="Vta1"/>
    <property type="match status" value="1"/>
</dbReference>
<dbReference type="PANTHER" id="PTHR46009">
    <property type="entry name" value="VACUOLAR PROTEIN SORTING-ASSOCIATED PROTEIN VTA1 HOMOLOG"/>
    <property type="match status" value="1"/>
</dbReference>
<dbReference type="InterPro" id="IPR023175">
    <property type="entry name" value="Vta1/CALS_N_sf"/>
</dbReference>
<feature type="region of interest" description="Disordered" evidence="3">
    <location>
        <begin position="132"/>
        <end position="160"/>
    </location>
</feature>
<comment type="caution">
    <text evidence="5">The sequence shown here is derived from an EMBL/GenBank/DDBJ whole genome shotgun (WGS) entry which is preliminary data.</text>
</comment>
<feature type="compositionally biased region" description="Basic and acidic residues" evidence="3">
    <location>
        <begin position="151"/>
        <end position="160"/>
    </location>
</feature>
<gene>
    <name evidence="5" type="ORF">ACHAW5_001034</name>
</gene>
<organism evidence="5 6">
    <name type="scientific">Stephanodiscus triporus</name>
    <dbReference type="NCBI Taxonomy" id="2934178"/>
    <lineage>
        <taxon>Eukaryota</taxon>
        <taxon>Sar</taxon>
        <taxon>Stramenopiles</taxon>
        <taxon>Ochrophyta</taxon>
        <taxon>Bacillariophyta</taxon>
        <taxon>Coscinodiscophyceae</taxon>
        <taxon>Thalassiosirophycidae</taxon>
        <taxon>Stephanodiscales</taxon>
        <taxon>Stephanodiscaceae</taxon>
        <taxon>Stephanodiscus</taxon>
    </lineage>
</organism>
<proteinExistence type="predicted"/>
<dbReference type="PANTHER" id="PTHR46009:SF1">
    <property type="entry name" value="VACUOLAR PROTEIN SORTING-ASSOCIATED PROTEIN VTA1 HOMOLOG"/>
    <property type="match status" value="1"/>
</dbReference>
<dbReference type="GO" id="GO:0012505">
    <property type="term" value="C:endomembrane system"/>
    <property type="evidence" value="ECO:0007669"/>
    <property type="project" value="UniProtKB-SubCell"/>
</dbReference>